<feature type="active site" description="Proton donor" evidence="2">
    <location>
        <position position="9"/>
    </location>
</feature>
<keyword evidence="4" id="KW-1185">Reference proteome</keyword>
<dbReference type="PANTHER" id="PTHR16504:SF4">
    <property type="entry name" value="5'(3')-DEOXYRIBONUCLEOTIDASE"/>
    <property type="match status" value="1"/>
</dbReference>
<dbReference type="InterPro" id="IPR023214">
    <property type="entry name" value="HAD_sf"/>
</dbReference>
<feature type="active site" description="Nucleophile" evidence="2">
    <location>
        <position position="7"/>
    </location>
</feature>
<proteinExistence type="inferred from homology"/>
<evidence type="ECO:0000313" key="4">
    <source>
        <dbReference type="Proteomes" id="UP000261284"/>
    </source>
</evidence>
<dbReference type="Pfam" id="PF06941">
    <property type="entry name" value="NT5C"/>
    <property type="match status" value="1"/>
</dbReference>
<dbReference type="SFLD" id="SFLDG01126">
    <property type="entry name" value="C1.2:_Nucleotidase_Like"/>
    <property type="match status" value="1"/>
</dbReference>
<dbReference type="InterPro" id="IPR036412">
    <property type="entry name" value="HAD-like_sf"/>
</dbReference>
<evidence type="ECO:0000256" key="2">
    <source>
        <dbReference type="PIRSR" id="PIRSR610708-1"/>
    </source>
</evidence>
<evidence type="ECO:0000256" key="1">
    <source>
        <dbReference type="ARBA" id="ARBA00009589"/>
    </source>
</evidence>
<dbReference type="GO" id="GO:0009223">
    <property type="term" value="P:pyrimidine deoxyribonucleotide catabolic process"/>
    <property type="evidence" value="ECO:0007669"/>
    <property type="project" value="TreeGrafter"/>
</dbReference>
<comment type="similarity">
    <text evidence="1">Belongs to the 5'(3')-deoxyribonucleotidase family.</text>
</comment>
<sequence length="189" mass="21689">MKRVIIDMDHVMADITSQYISYYQQHKGITVNRESLLGKPETEAFPDSQLVRSFLYMPGFFRTPPVIKDSQAVIEALNQVYDVYIVSAALEFPQSLAEKVAWLNEHFPFITWQQIVFCGSKKIVHGDYMIDDHLKNLDYFEGEKLFFTATHNIHIDKHTRVNSWKEIADMLLPGGYASIGSKLQQSAAI</sequence>
<dbReference type="SFLD" id="SFLDG01146">
    <property type="entry name" value="C1.2.2"/>
    <property type="match status" value="1"/>
</dbReference>
<dbReference type="Gene3D" id="1.10.40.40">
    <property type="entry name" value="Deoxyribonucleotidase, domain 2"/>
    <property type="match status" value="1"/>
</dbReference>
<evidence type="ECO:0000313" key="3">
    <source>
        <dbReference type="EMBL" id="RFM26073.1"/>
    </source>
</evidence>
<dbReference type="InterPro" id="IPR010708">
    <property type="entry name" value="5'(3')-deoxyribonucleotidase"/>
</dbReference>
<dbReference type="SFLD" id="SFLDS00003">
    <property type="entry name" value="Haloacid_Dehalogenase"/>
    <property type="match status" value="1"/>
</dbReference>
<accession>A0A3E1NDM1</accession>
<gene>
    <name evidence="3" type="ORF">DXN05_21795</name>
</gene>
<protein>
    <submittedName>
        <fullName evidence="3">5'(3')-deoxyribonucleotidase</fullName>
    </submittedName>
</protein>
<dbReference type="Proteomes" id="UP000261284">
    <property type="component" value="Unassembled WGS sequence"/>
</dbReference>
<name>A0A3E1NDM1_9BACT</name>
<dbReference type="Gene3D" id="3.40.50.1000">
    <property type="entry name" value="HAD superfamily/HAD-like"/>
    <property type="match status" value="1"/>
</dbReference>
<reference evidence="3 4" key="1">
    <citation type="submission" date="2018-08" db="EMBL/GenBank/DDBJ databases">
        <title>Chitinophagaceae sp. K23C18032701, a novel bacterium isolated from forest soil.</title>
        <authorList>
            <person name="Wang C."/>
        </authorList>
    </citation>
    <scope>NUCLEOTIDE SEQUENCE [LARGE SCALE GENOMIC DNA]</scope>
    <source>
        <strain evidence="3 4">K23C18032701</strain>
    </source>
</reference>
<dbReference type="PANTHER" id="PTHR16504">
    <property type="entry name" value="5'(3')-DEOXYRIBONUCLEOTIDASE"/>
    <property type="match status" value="1"/>
</dbReference>
<dbReference type="OrthoDB" id="278110at2"/>
<dbReference type="GO" id="GO:0008253">
    <property type="term" value="F:5'-nucleotidase activity"/>
    <property type="evidence" value="ECO:0007669"/>
    <property type="project" value="InterPro"/>
</dbReference>
<comment type="caution">
    <text evidence="3">The sequence shown here is derived from an EMBL/GenBank/DDBJ whole genome shotgun (WGS) entry which is preliminary data.</text>
</comment>
<organism evidence="3 4">
    <name type="scientific">Deminuibacter soli</name>
    <dbReference type="NCBI Taxonomy" id="2291815"/>
    <lineage>
        <taxon>Bacteria</taxon>
        <taxon>Pseudomonadati</taxon>
        <taxon>Bacteroidota</taxon>
        <taxon>Chitinophagia</taxon>
        <taxon>Chitinophagales</taxon>
        <taxon>Chitinophagaceae</taxon>
        <taxon>Deminuibacter</taxon>
    </lineage>
</organism>
<dbReference type="EMBL" id="QTJU01000012">
    <property type="protein sequence ID" value="RFM26073.1"/>
    <property type="molecule type" value="Genomic_DNA"/>
</dbReference>
<dbReference type="AlphaFoldDB" id="A0A3E1NDM1"/>
<dbReference type="RefSeq" id="WP_116849522.1">
    <property type="nucleotide sequence ID" value="NZ_QTJU01000012.1"/>
</dbReference>
<dbReference type="SUPFAM" id="SSF56784">
    <property type="entry name" value="HAD-like"/>
    <property type="match status" value="1"/>
</dbReference>